<dbReference type="AlphaFoldDB" id="A0A067MB23"/>
<evidence type="ECO:0008006" key="3">
    <source>
        <dbReference type="Google" id="ProtNLM"/>
    </source>
</evidence>
<keyword evidence="2" id="KW-1185">Reference proteome</keyword>
<evidence type="ECO:0000313" key="1">
    <source>
        <dbReference type="EMBL" id="KDQ08791.1"/>
    </source>
</evidence>
<dbReference type="HOGENOM" id="CLU_1970181_0_0_1"/>
<dbReference type="OrthoDB" id="2976051at2759"/>
<sequence>MQDTCKQEIDIEKWKWISEEVYQAHLRLHTCDLTYSLAQRPTRQFNMYDCGPFICADIVSLVETGKPSSLAQKDMVLRRTAQASKASAARGQRQEIDHYVRQQYQGHRNRLIARYTILYFVSLPDLL</sequence>
<dbReference type="Proteomes" id="UP000027195">
    <property type="component" value="Unassembled WGS sequence"/>
</dbReference>
<name>A0A067MB23_BOTB1</name>
<gene>
    <name evidence="1" type="ORF">BOTBODRAFT_558775</name>
</gene>
<protein>
    <recommendedName>
        <fullName evidence="3">Ubiquitin-like protease family profile domain-containing protein</fullName>
    </recommendedName>
</protein>
<evidence type="ECO:0000313" key="2">
    <source>
        <dbReference type="Proteomes" id="UP000027195"/>
    </source>
</evidence>
<reference evidence="2" key="1">
    <citation type="journal article" date="2014" name="Proc. Natl. Acad. Sci. U.S.A.">
        <title>Extensive sampling of basidiomycete genomes demonstrates inadequacy of the white-rot/brown-rot paradigm for wood decay fungi.</title>
        <authorList>
            <person name="Riley R."/>
            <person name="Salamov A.A."/>
            <person name="Brown D.W."/>
            <person name="Nagy L.G."/>
            <person name="Floudas D."/>
            <person name="Held B.W."/>
            <person name="Levasseur A."/>
            <person name="Lombard V."/>
            <person name="Morin E."/>
            <person name="Otillar R."/>
            <person name="Lindquist E.A."/>
            <person name="Sun H."/>
            <person name="LaButti K.M."/>
            <person name="Schmutz J."/>
            <person name="Jabbour D."/>
            <person name="Luo H."/>
            <person name="Baker S.E."/>
            <person name="Pisabarro A.G."/>
            <person name="Walton J.D."/>
            <person name="Blanchette R.A."/>
            <person name="Henrissat B."/>
            <person name="Martin F."/>
            <person name="Cullen D."/>
            <person name="Hibbett D.S."/>
            <person name="Grigoriev I.V."/>
        </authorList>
    </citation>
    <scope>NUCLEOTIDE SEQUENCE [LARGE SCALE GENOMIC DNA]</scope>
    <source>
        <strain evidence="2">FD-172 SS1</strain>
    </source>
</reference>
<proteinExistence type="predicted"/>
<dbReference type="InParanoid" id="A0A067MB23"/>
<organism evidence="1 2">
    <name type="scientific">Botryobasidium botryosum (strain FD-172 SS1)</name>
    <dbReference type="NCBI Taxonomy" id="930990"/>
    <lineage>
        <taxon>Eukaryota</taxon>
        <taxon>Fungi</taxon>
        <taxon>Dikarya</taxon>
        <taxon>Basidiomycota</taxon>
        <taxon>Agaricomycotina</taxon>
        <taxon>Agaricomycetes</taxon>
        <taxon>Cantharellales</taxon>
        <taxon>Botryobasidiaceae</taxon>
        <taxon>Botryobasidium</taxon>
    </lineage>
</organism>
<dbReference type="EMBL" id="KL198086">
    <property type="protein sequence ID" value="KDQ08791.1"/>
    <property type="molecule type" value="Genomic_DNA"/>
</dbReference>
<accession>A0A067MB23</accession>